<feature type="transmembrane region" description="Helical" evidence="1">
    <location>
        <begin position="91"/>
        <end position="110"/>
    </location>
</feature>
<dbReference type="RefSeq" id="WP_369611144.1">
    <property type="nucleotide sequence ID" value="NZ_AP031322.1"/>
</dbReference>
<gene>
    <name evidence="2" type="ORF">SJAV_09010</name>
</gene>
<keyword evidence="1" id="KW-1133">Transmembrane helix</keyword>
<dbReference type="Pfam" id="PF07690">
    <property type="entry name" value="MFS_1"/>
    <property type="match status" value="1"/>
</dbReference>
<feature type="transmembrane region" description="Helical" evidence="1">
    <location>
        <begin position="122"/>
        <end position="145"/>
    </location>
</feature>
<dbReference type="Gene3D" id="1.20.1250.20">
    <property type="entry name" value="MFS general substrate transporter like domains"/>
    <property type="match status" value="2"/>
</dbReference>
<dbReference type="AlphaFoldDB" id="A0AAT9GPX9"/>
<feature type="transmembrane region" description="Helical" evidence="1">
    <location>
        <begin position="313"/>
        <end position="338"/>
    </location>
</feature>
<feature type="transmembrane region" description="Helical" evidence="1">
    <location>
        <begin position="278"/>
        <end position="301"/>
    </location>
</feature>
<feature type="transmembrane region" description="Helical" evidence="1">
    <location>
        <begin position="255"/>
        <end position="272"/>
    </location>
</feature>
<keyword evidence="1" id="KW-0472">Membrane</keyword>
<evidence type="ECO:0000313" key="2">
    <source>
        <dbReference type="EMBL" id="BFH72957.1"/>
    </source>
</evidence>
<sequence>MKPLRTYTLLNNLASSLVNPFISFFTASYGISGVLLAMTTSASIAFPGIVQFLLTNLWIKAKKSIILGTLTVGILWLTLGLLQIYNSFMVLLYIGVNIAIGIINFGWLLILDKISETSRGRILASFNFYSTIGGLIATFITGFIVKDSLSLMRYFFITSGIIYIVNSYIISKSDIDVEYPGSKIRLNDEIKKFFIISFLFTFVWSTAWPLFPLAQVYKFHMNELQIAIIDVIGGVSTLSLSHLIGRLVDKFRTRIMFFGRMALATFPLAYALSPSVNYIYLAYIISGFTNSASISYTAFIFDNSTKEEKKSSIALYNLINGISALTGSSISSIIFSFISATVGIVTAINLMLLSIGILRIITSFLYLRIKELHRRDTNLIKS</sequence>
<dbReference type="GO" id="GO:0022857">
    <property type="term" value="F:transmembrane transporter activity"/>
    <property type="evidence" value="ECO:0007669"/>
    <property type="project" value="InterPro"/>
</dbReference>
<feature type="transmembrane region" description="Helical" evidence="1">
    <location>
        <begin position="344"/>
        <end position="367"/>
    </location>
</feature>
<dbReference type="GeneID" id="92353833"/>
<dbReference type="InterPro" id="IPR011701">
    <property type="entry name" value="MFS"/>
</dbReference>
<feature type="transmembrane region" description="Helical" evidence="1">
    <location>
        <begin position="192"/>
        <end position="212"/>
    </location>
</feature>
<organism evidence="2">
    <name type="scientific">Sulfurisphaera javensis</name>
    <dbReference type="NCBI Taxonomy" id="2049879"/>
    <lineage>
        <taxon>Archaea</taxon>
        <taxon>Thermoproteota</taxon>
        <taxon>Thermoprotei</taxon>
        <taxon>Sulfolobales</taxon>
        <taxon>Sulfolobaceae</taxon>
        <taxon>Sulfurisphaera</taxon>
    </lineage>
</organism>
<dbReference type="PANTHER" id="PTHR23526">
    <property type="entry name" value="INTEGRAL MEMBRANE TRANSPORT PROTEIN-RELATED"/>
    <property type="match status" value="1"/>
</dbReference>
<dbReference type="KEGG" id="sjv:SJAV_09010"/>
<dbReference type="PANTHER" id="PTHR23526:SF2">
    <property type="entry name" value="MAJOR FACILITATOR SUPERFAMILY (MFS) PROFILE DOMAIN-CONTAINING PROTEIN"/>
    <property type="match status" value="1"/>
</dbReference>
<evidence type="ECO:0000256" key="1">
    <source>
        <dbReference type="SAM" id="Phobius"/>
    </source>
</evidence>
<feature type="transmembrane region" description="Helical" evidence="1">
    <location>
        <begin position="151"/>
        <end position="171"/>
    </location>
</feature>
<keyword evidence="1" id="KW-0812">Transmembrane</keyword>
<accession>A0AAT9GPX9</accession>
<proteinExistence type="predicted"/>
<name>A0AAT9GPX9_9CREN</name>
<dbReference type="InterPro" id="IPR052528">
    <property type="entry name" value="Sugar_transport-like"/>
</dbReference>
<feature type="transmembrane region" description="Helical" evidence="1">
    <location>
        <begin position="224"/>
        <end position="243"/>
    </location>
</feature>
<reference evidence="2" key="1">
    <citation type="submission" date="2024-03" db="EMBL/GenBank/DDBJ databases">
        <title>Complete genome sequence of Sulfurisphaera javensis strain KD-1.</title>
        <authorList>
            <person name="Sakai H."/>
            <person name="Nur N."/>
            <person name="Suwanto A."/>
            <person name="Kurosawa N."/>
        </authorList>
    </citation>
    <scope>NUCLEOTIDE SEQUENCE</scope>
    <source>
        <strain evidence="2">KD-1</strain>
    </source>
</reference>
<dbReference type="InterPro" id="IPR036259">
    <property type="entry name" value="MFS_trans_sf"/>
</dbReference>
<dbReference type="SUPFAM" id="SSF103473">
    <property type="entry name" value="MFS general substrate transporter"/>
    <property type="match status" value="1"/>
</dbReference>
<dbReference type="EMBL" id="AP031322">
    <property type="protein sequence ID" value="BFH72957.1"/>
    <property type="molecule type" value="Genomic_DNA"/>
</dbReference>
<protein>
    <submittedName>
        <fullName evidence="2">MFS transporter</fullName>
    </submittedName>
</protein>
<feature type="transmembrane region" description="Helical" evidence="1">
    <location>
        <begin position="65"/>
        <end position="85"/>
    </location>
</feature>
<feature type="transmembrane region" description="Helical" evidence="1">
    <location>
        <begin position="20"/>
        <end position="53"/>
    </location>
</feature>